<evidence type="ECO:0000256" key="1">
    <source>
        <dbReference type="SAM" id="SignalP"/>
    </source>
</evidence>
<dbReference type="OrthoDB" id="6412242at2759"/>
<keyword evidence="3" id="KW-1185">Reference proteome</keyword>
<comment type="caution">
    <text evidence="2">The sequence shown here is derived from an EMBL/GenBank/DDBJ whole genome shotgun (WGS) entry which is preliminary data.</text>
</comment>
<name>A0A8X6F2G2_TRICU</name>
<dbReference type="AlphaFoldDB" id="A0A8X6F2G2"/>
<feature type="chain" id="PRO_5036454191" evidence="1">
    <location>
        <begin position="27"/>
        <end position="708"/>
    </location>
</feature>
<protein>
    <submittedName>
        <fullName evidence="2">Uncharacterized protein</fullName>
    </submittedName>
</protein>
<dbReference type="Proteomes" id="UP000887116">
    <property type="component" value="Unassembled WGS sequence"/>
</dbReference>
<organism evidence="2 3">
    <name type="scientific">Trichonephila clavata</name>
    <name type="common">Joro spider</name>
    <name type="synonym">Nephila clavata</name>
    <dbReference type="NCBI Taxonomy" id="2740835"/>
    <lineage>
        <taxon>Eukaryota</taxon>
        <taxon>Metazoa</taxon>
        <taxon>Ecdysozoa</taxon>
        <taxon>Arthropoda</taxon>
        <taxon>Chelicerata</taxon>
        <taxon>Arachnida</taxon>
        <taxon>Araneae</taxon>
        <taxon>Araneomorphae</taxon>
        <taxon>Entelegynae</taxon>
        <taxon>Araneoidea</taxon>
        <taxon>Nephilidae</taxon>
        <taxon>Trichonephila</taxon>
    </lineage>
</organism>
<accession>A0A8X6F2G2</accession>
<dbReference type="EMBL" id="BMAO01000638">
    <property type="protein sequence ID" value="GFQ68227.1"/>
    <property type="molecule type" value="Genomic_DNA"/>
</dbReference>
<evidence type="ECO:0000313" key="3">
    <source>
        <dbReference type="Proteomes" id="UP000887116"/>
    </source>
</evidence>
<feature type="signal peptide" evidence="1">
    <location>
        <begin position="1"/>
        <end position="26"/>
    </location>
</feature>
<evidence type="ECO:0000313" key="2">
    <source>
        <dbReference type="EMBL" id="GFQ68227.1"/>
    </source>
</evidence>
<gene>
    <name evidence="2" type="primary">AVEN_149172_1</name>
    <name evidence="2" type="ORF">TNCT_730201</name>
</gene>
<sequence>MSWFVCVLILTFYYLFFCVRFTPVLAKPPGIEPTREPFEYKVKFDRGYVEFKTSTEGFWEFPLEKDFYLDDSAKIQPKDDCFDALPGSKIEAKGKTLYDYVQREKLIPGRGGSFNILVDSIIPHGRVFYFECGKRKIESLHACPPGKIFKDSDCVPVHPCTKGAGDHEDPFDRHFYFKCPEGIRAECPPDTFFIHDSCRPESVLQDRCRSDSEFRLPVDPTRFIACANGEPVVRRCPPETVLVRDECRSVHCLNVPEGTKVPFPKETMGPFSFSTGYFVCRGGTPRERVQCPNEWDWYESKGDNLTPLPQVFGNDRCEIPEICENVFPNDAETIVPVHEFTKHVRNWKHSILFDSSAGYRCVGRKKQRVGVPAGHHIEDYKIRPACDRPGKRVVVGADRYYDCDRQREFDCPPDTFFDGKECTNRIPGAHSFKNVDIFKFDHLEFDWMVPWNYSKTPKVKCAAPESSYVNGYNVCSHPDCKMFPFLKQLKAGIRLSDTTKCEYREGKIKKLDTLAKGRLNFWSQRYKPYPSVDCIPKSRVGSGHFVLDSVLYATCDGEQPFVFCPSASTRTIDRIANVYACVPEDRVFESVLEADTTKSFLENHLDRVVPITPGTLIKLDGKLQRYDPNGIKIDPNPVEIWSNRTVRLIFKTLVNHPPNTYYSERTLKAFRPHKNFVIRYASGSTENPLEFDPYDVASSVREFRSDAY</sequence>
<proteinExistence type="predicted"/>
<keyword evidence="1" id="KW-0732">Signal</keyword>
<reference evidence="2" key="1">
    <citation type="submission" date="2020-07" db="EMBL/GenBank/DDBJ databases">
        <title>Multicomponent nature underlies the extraordinary mechanical properties of spider dragline silk.</title>
        <authorList>
            <person name="Kono N."/>
            <person name="Nakamura H."/>
            <person name="Mori M."/>
            <person name="Yoshida Y."/>
            <person name="Ohtoshi R."/>
            <person name="Malay A.D."/>
            <person name="Moran D.A.P."/>
            <person name="Tomita M."/>
            <person name="Numata K."/>
            <person name="Arakawa K."/>
        </authorList>
    </citation>
    <scope>NUCLEOTIDE SEQUENCE</scope>
</reference>